<dbReference type="EMBL" id="JBHTJI010000001">
    <property type="protein sequence ID" value="MFD0989642.1"/>
    <property type="molecule type" value="Genomic_DNA"/>
</dbReference>
<sequence length="278" mass="31399">MKKIIVPIDFSEQSEFALQAAAKFAKKFKAEILALHMLEMSDVMLTASDGYVNEQAVFFVKLAEQKFERFLEKDYLKALKVTPIIKHFKVFSEVNDVAEKHDADLIIMGSQGTSGVVDFFVGSNTERVVRTANVPVLVIKNELKNINFESAVFACDFAEESINTYLEAEKLMQKLQCKLHLVHVNRPNDWFRSSIEIEKLVVNFFTKAKRNLDGMESVHYVSDYTVEEGILNFSNKLGADLIVIPTHGRTGLSHFFEGSIGEDIANHATLPVITFKIN</sequence>
<gene>
    <name evidence="3" type="ORF">ACFQ1R_06005</name>
</gene>
<dbReference type="CDD" id="cd00293">
    <property type="entry name" value="USP-like"/>
    <property type="match status" value="2"/>
</dbReference>
<evidence type="ECO:0000256" key="1">
    <source>
        <dbReference type="ARBA" id="ARBA00008791"/>
    </source>
</evidence>
<dbReference type="RefSeq" id="WP_379925222.1">
    <property type="nucleotide sequence ID" value="NZ_JBHTJI010000001.1"/>
</dbReference>
<comment type="caution">
    <text evidence="3">The sequence shown here is derived from an EMBL/GenBank/DDBJ whole genome shotgun (WGS) entry which is preliminary data.</text>
</comment>
<dbReference type="PANTHER" id="PTHR46268:SF6">
    <property type="entry name" value="UNIVERSAL STRESS PROTEIN UP12"/>
    <property type="match status" value="1"/>
</dbReference>
<organism evidence="3 4">
    <name type="scientific">Mariniflexile jejuense</name>
    <dbReference type="NCBI Taxonomy" id="1173582"/>
    <lineage>
        <taxon>Bacteria</taxon>
        <taxon>Pseudomonadati</taxon>
        <taxon>Bacteroidota</taxon>
        <taxon>Flavobacteriia</taxon>
        <taxon>Flavobacteriales</taxon>
        <taxon>Flavobacteriaceae</taxon>
        <taxon>Mariniflexile</taxon>
    </lineage>
</organism>
<name>A0ABW3JJV6_9FLAO</name>
<reference evidence="4" key="1">
    <citation type="journal article" date="2019" name="Int. J. Syst. Evol. Microbiol.">
        <title>The Global Catalogue of Microorganisms (GCM) 10K type strain sequencing project: providing services to taxonomists for standard genome sequencing and annotation.</title>
        <authorList>
            <consortium name="The Broad Institute Genomics Platform"/>
            <consortium name="The Broad Institute Genome Sequencing Center for Infectious Disease"/>
            <person name="Wu L."/>
            <person name="Ma J."/>
        </authorList>
    </citation>
    <scope>NUCLEOTIDE SEQUENCE [LARGE SCALE GENOMIC DNA]</scope>
    <source>
        <strain evidence="4">CCUG 62414</strain>
    </source>
</reference>
<feature type="domain" description="UspA" evidence="2">
    <location>
        <begin position="151"/>
        <end position="275"/>
    </location>
</feature>
<accession>A0ABW3JJV6</accession>
<proteinExistence type="inferred from homology"/>
<dbReference type="Gene3D" id="3.40.50.620">
    <property type="entry name" value="HUPs"/>
    <property type="match status" value="2"/>
</dbReference>
<evidence type="ECO:0000313" key="3">
    <source>
        <dbReference type="EMBL" id="MFD0989642.1"/>
    </source>
</evidence>
<dbReference type="InterPro" id="IPR006015">
    <property type="entry name" value="Universal_stress_UspA"/>
</dbReference>
<dbReference type="InterPro" id="IPR006016">
    <property type="entry name" value="UspA"/>
</dbReference>
<dbReference type="PRINTS" id="PR01438">
    <property type="entry name" value="UNVRSLSTRESS"/>
</dbReference>
<feature type="domain" description="UspA" evidence="2">
    <location>
        <begin position="1"/>
        <end position="140"/>
    </location>
</feature>
<evidence type="ECO:0000259" key="2">
    <source>
        <dbReference type="Pfam" id="PF00582"/>
    </source>
</evidence>
<dbReference type="Proteomes" id="UP001597061">
    <property type="component" value="Unassembled WGS sequence"/>
</dbReference>
<protein>
    <submittedName>
        <fullName evidence="3">Universal stress protein</fullName>
    </submittedName>
</protein>
<evidence type="ECO:0000313" key="4">
    <source>
        <dbReference type="Proteomes" id="UP001597061"/>
    </source>
</evidence>
<keyword evidence="4" id="KW-1185">Reference proteome</keyword>
<dbReference type="PANTHER" id="PTHR46268">
    <property type="entry name" value="STRESS RESPONSE PROTEIN NHAX"/>
    <property type="match status" value="1"/>
</dbReference>
<comment type="similarity">
    <text evidence="1">Belongs to the universal stress protein A family.</text>
</comment>
<dbReference type="InterPro" id="IPR014729">
    <property type="entry name" value="Rossmann-like_a/b/a_fold"/>
</dbReference>
<dbReference type="SUPFAM" id="SSF52402">
    <property type="entry name" value="Adenine nucleotide alpha hydrolases-like"/>
    <property type="match status" value="2"/>
</dbReference>
<dbReference type="Pfam" id="PF00582">
    <property type="entry name" value="Usp"/>
    <property type="match status" value="2"/>
</dbReference>